<protein>
    <submittedName>
        <fullName evidence="1">Uncharacterized protein</fullName>
    </submittedName>
</protein>
<evidence type="ECO:0000313" key="2">
    <source>
        <dbReference type="Proteomes" id="UP000299102"/>
    </source>
</evidence>
<reference evidence="1 2" key="1">
    <citation type="journal article" date="2019" name="Commun. Biol.">
        <title>The bagworm genome reveals a unique fibroin gene that provides high tensile strength.</title>
        <authorList>
            <person name="Kono N."/>
            <person name="Nakamura H."/>
            <person name="Ohtoshi R."/>
            <person name="Tomita M."/>
            <person name="Numata K."/>
            <person name="Arakawa K."/>
        </authorList>
    </citation>
    <scope>NUCLEOTIDE SEQUENCE [LARGE SCALE GENOMIC DNA]</scope>
</reference>
<proteinExistence type="predicted"/>
<evidence type="ECO:0000313" key="1">
    <source>
        <dbReference type="EMBL" id="GBP56102.1"/>
    </source>
</evidence>
<dbReference type="AlphaFoldDB" id="A0A4C1WZG3"/>
<name>A0A4C1WZG3_EUMVA</name>
<dbReference type="EMBL" id="BGZK01000684">
    <property type="protein sequence ID" value="GBP56102.1"/>
    <property type="molecule type" value="Genomic_DNA"/>
</dbReference>
<organism evidence="1 2">
    <name type="scientific">Eumeta variegata</name>
    <name type="common">Bagworm moth</name>
    <name type="synonym">Eumeta japonica</name>
    <dbReference type="NCBI Taxonomy" id="151549"/>
    <lineage>
        <taxon>Eukaryota</taxon>
        <taxon>Metazoa</taxon>
        <taxon>Ecdysozoa</taxon>
        <taxon>Arthropoda</taxon>
        <taxon>Hexapoda</taxon>
        <taxon>Insecta</taxon>
        <taxon>Pterygota</taxon>
        <taxon>Neoptera</taxon>
        <taxon>Endopterygota</taxon>
        <taxon>Lepidoptera</taxon>
        <taxon>Glossata</taxon>
        <taxon>Ditrysia</taxon>
        <taxon>Tineoidea</taxon>
        <taxon>Psychidae</taxon>
        <taxon>Oiketicinae</taxon>
        <taxon>Eumeta</taxon>
    </lineage>
</organism>
<dbReference type="Proteomes" id="UP000299102">
    <property type="component" value="Unassembled WGS sequence"/>
</dbReference>
<keyword evidence="2" id="KW-1185">Reference proteome</keyword>
<accession>A0A4C1WZG3</accession>
<sequence length="192" mass="21914">MYNVRARKVDGSATRSPLSRTRRTKCSYASCYCRGANDHTSHQRVGGHRHPWILANSRMLRRLRVEIGYLMKEKVEGQTSMRATKMKAVTAAHGHSRSQRTRQCFAGLLGGSKTSDRKETVLTETEVKSRRREWATGTLQQSKKFIMALARPTRGEYDIRPLYPMSVMQQQTHPDLQPYDATARAMIQATND</sequence>
<comment type="caution">
    <text evidence="1">The sequence shown here is derived from an EMBL/GenBank/DDBJ whole genome shotgun (WGS) entry which is preliminary data.</text>
</comment>
<gene>
    <name evidence="1" type="ORF">EVAR_43866_1</name>
</gene>